<organism evidence="2 3">
    <name type="scientific">Trametes coccinea (strain BRFM310)</name>
    <name type="common">Pycnoporus coccineus</name>
    <dbReference type="NCBI Taxonomy" id="1353009"/>
    <lineage>
        <taxon>Eukaryota</taxon>
        <taxon>Fungi</taxon>
        <taxon>Dikarya</taxon>
        <taxon>Basidiomycota</taxon>
        <taxon>Agaricomycotina</taxon>
        <taxon>Agaricomycetes</taxon>
        <taxon>Polyporales</taxon>
        <taxon>Polyporaceae</taxon>
        <taxon>Trametes</taxon>
    </lineage>
</organism>
<accession>A0A1Y2IB94</accession>
<keyword evidence="1" id="KW-0812">Transmembrane</keyword>
<reference evidence="2 3" key="1">
    <citation type="journal article" date="2015" name="Biotechnol. Biofuels">
        <title>Enhanced degradation of softwood versus hardwood by the white-rot fungus Pycnoporus coccineus.</title>
        <authorList>
            <person name="Couturier M."/>
            <person name="Navarro D."/>
            <person name="Chevret D."/>
            <person name="Henrissat B."/>
            <person name="Piumi F."/>
            <person name="Ruiz-Duenas F.J."/>
            <person name="Martinez A.T."/>
            <person name="Grigoriev I.V."/>
            <person name="Riley R."/>
            <person name="Lipzen A."/>
            <person name="Berrin J.G."/>
            <person name="Master E.R."/>
            <person name="Rosso M.N."/>
        </authorList>
    </citation>
    <scope>NUCLEOTIDE SEQUENCE [LARGE SCALE GENOMIC DNA]</scope>
    <source>
        <strain evidence="2 3">BRFM310</strain>
    </source>
</reference>
<dbReference type="AlphaFoldDB" id="A0A1Y2IB94"/>
<keyword evidence="1" id="KW-0472">Membrane</keyword>
<sequence>MHDWTSWNNVGDVTNSLISSWAECFQQRMDMLLFAVAVAAPLAAAAYAGNVRARSAEFLAYHTWTGSLNINMTENRFVAVFR</sequence>
<gene>
    <name evidence="2" type="ORF">PYCCODRAFT_1439259</name>
</gene>
<feature type="transmembrane region" description="Helical" evidence="1">
    <location>
        <begin position="31"/>
        <end position="49"/>
    </location>
</feature>
<evidence type="ECO:0000313" key="2">
    <source>
        <dbReference type="EMBL" id="OSC98389.1"/>
    </source>
</evidence>
<proteinExistence type="predicted"/>
<evidence type="ECO:0000313" key="3">
    <source>
        <dbReference type="Proteomes" id="UP000193067"/>
    </source>
</evidence>
<dbReference type="Proteomes" id="UP000193067">
    <property type="component" value="Unassembled WGS sequence"/>
</dbReference>
<name>A0A1Y2IB94_TRAC3</name>
<protein>
    <submittedName>
        <fullName evidence="2">Uncharacterized protein</fullName>
    </submittedName>
</protein>
<keyword evidence="1" id="KW-1133">Transmembrane helix</keyword>
<keyword evidence="3" id="KW-1185">Reference proteome</keyword>
<evidence type="ECO:0000256" key="1">
    <source>
        <dbReference type="SAM" id="Phobius"/>
    </source>
</evidence>
<dbReference type="EMBL" id="KZ084138">
    <property type="protein sequence ID" value="OSC98389.1"/>
    <property type="molecule type" value="Genomic_DNA"/>
</dbReference>